<dbReference type="Pfam" id="PF03621">
    <property type="entry name" value="MbtH"/>
    <property type="match status" value="1"/>
</dbReference>
<dbReference type="InterPro" id="IPR037407">
    <property type="entry name" value="MLP_fam"/>
</dbReference>
<evidence type="ECO:0000313" key="2">
    <source>
        <dbReference type="EMBL" id="EDX72538.1"/>
    </source>
</evidence>
<dbReference type="InterPro" id="IPR038020">
    <property type="entry name" value="MbtH-like_sf"/>
</dbReference>
<feature type="domain" description="MbtH-like" evidence="1">
    <location>
        <begin position="5"/>
        <end position="56"/>
    </location>
</feature>
<dbReference type="RefSeq" id="WP_006104221.1">
    <property type="nucleotide sequence ID" value="NZ_DS989863.1"/>
</dbReference>
<organism evidence="2 3">
    <name type="scientific">Coleofasciculus chthonoplastes PCC 7420</name>
    <dbReference type="NCBI Taxonomy" id="118168"/>
    <lineage>
        <taxon>Bacteria</taxon>
        <taxon>Bacillati</taxon>
        <taxon>Cyanobacteriota</taxon>
        <taxon>Cyanophyceae</taxon>
        <taxon>Coleofasciculales</taxon>
        <taxon>Coleofasciculaceae</taxon>
        <taxon>Coleofasciculus</taxon>
    </lineage>
</organism>
<keyword evidence="3" id="KW-1185">Reference proteome</keyword>
<dbReference type="PANTHER" id="PTHR38444:SF1">
    <property type="entry name" value="ENTEROBACTIN BIOSYNTHESIS PROTEIN YBDZ"/>
    <property type="match status" value="1"/>
</dbReference>
<dbReference type="eggNOG" id="COG3251">
    <property type="taxonomic scope" value="Bacteria"/>
</dbReference>
<dbReference type="EMBL" id="DS989863">
    <property type="protein sequence ID" value="EDX72538.1"/>
    <property type="molecule type" value="Genomic_DNA"/>
</dbReference>
<dbReference type="GO" id="GO:0019290">
    <property type="term" value="P:siderophore biosynthetic process"/>
    <property type="evidence" value="ECO:0007669"/>
    <property type="project" value="TreeGrafter"/>
</dbReference>
<dbReference type="PANTHER" id="PTHR38444">
    <property type="entry name" value="ENTEROBACTIN BIOSYNTHESIS PROTEIN YBDZ"/>
    <property type="match status" value="1"/>
</dbReference>
<dbReference type="OrthoDB" id="7584480at2"/>
<dbReference type="Gene3D" id="3.90.820.10">
    <property type="entry name" value="Structural Genomics, Unknown Function 30-nov-00 1gh9 Mol_id"/>
    <property type="match status" value="1"/>
</dbReference>
<dbReference type="AlphaFoldDB" id="B4VZN3"/>
<reference evidence="2 3" key="1">
    <citation type="submission" date="2008-07" db="EMBL/GenBank/DDBJ databases">
        <authorList>
            <person name="Tandeau de Marsac N."/>
            <person name="Ferriera S."/>
            <person name="Johnson J."/>
            <person name="Kravitz S."/>
            <person name="Beeson K."/>
            <person name="Sutton G."/>
            <person name="Rogers Y.-H."/>
            <person name="Friedman R."/>
            <person name="Frazier M."/>
            <person name="Venter J.C."/>
        </authorList>
    </citation>
    <scope>NUCLEOTIDE SEQUENCE [LARGE SCALE GENOMIC DNA]</scope>
    <source>
        <strain evidence="2 3">PCC 7420</strain>
    </source>
</reference>
<name>B4VZN3_9CYAN</name>
<dbReference type="HOGENOM" id="CLU_181321_0_2_3"/>
<sequence length="78" mass="9296">MNRENQADQEDRVIYKVVKNHEHQYSILPADWENPLGWWDGGKRGFQTECLSYIQQVWTDMRPKSLRQNMDDSVSKVV</sequence>
<accession>B4VZN3</accession>
<protein>
    <submittedName>
        <fullName evidence="2">MbtH-like protein</fullName>
    </submittedName>
</protein>
<evidence type="ECO:0000313" key="3">
    <source>
        <dbReference type="Proteomes" id="UP000003835"/>
    </source>
</evidence>
<proteinExistence type="predicted"/>
<dbReference type="GO" id="GO:0005829">
    <property type="term" value="C:cytosol"/>
    <property type="evidence" value="ECO:0007669"/>
    <property type="project" value="TreeGrafter"/>
</dbReference>
<dbReference type="Proteomes" id="UP000003835">
    <property type="component" value="Unassembled WGS sequence"/>
</dbReference>
<dbReference type="SMART" id="SM00923">
    <property type="entry name" value="MbtH"/>
    <property type="match status" value="1"/>
</dbReference>
<dbReference type="STRING" id="118168.MC7420_2446"/>
<evidence type="ECO:0000259" key="1">
    <source>
        <dbReference type="SMART" id="SM00923"/>
    </source>
</evidence>
<dbReference type="InterPro" id="IPR005153">
    <property type="entry name" value="MbtH-like_dom"/>
</dbReference>
<gene>
    <name evidence="2" type="ORF">MC7420_2446</name>
</gene>
<dbReference type="SUPFAM" id="SSF160582">
    <property type="entry name" value="MbtH-like"/>
    <property type="match status" value="1"/>
</dbReference>